<dbReference type="RefSeq" id="WP_103874438.1">
    <property type="nucleotide sequence ID" value="NZ_FNUY01000009.1"/>
</dbReference>
<feature type="domain" description="Peptidase M24" evidence="1">
    <location>
        <begin position="159"/>
        <end position="362"/>
    </location>
</feature>
<organism evidence="3 4">
    <name type="scientific">Bosea lathyri</name>
    <dbReference type="NCBI Taxonomy" id="1036778"/>
    <lineage>
        <taxon>Bacteria</taxon>
        <taxon>Pseudomonadati</taxon>
        <taxon>Pseudomonadota</taxon>
        <taxon>Alphaproteobacteria</taxon>
        <taxon>Hyphomicrobiales</taxon>
        <taxon>Boseaceae</taxon>
        <taxon>Bosea</taxon>
    </lineage>
</organism>
<dbReference type="SUPFAM" id="SSF53092">
    <property type="entry name" value="Creatinase/prolidase N-terminal domain"/>
    <property type="match status" value="1"/>
</dbReference>
<dbReference type="OrthoDB" id="9761809at2"/>
<dbReference type="CDD" id="cd01066">
    <property type="entry name" value="APP_MetAP"/>
    <property type="match status" value="1"/>
</dbReference>
<gene>
    <name evidence="3" type="ORF">SAMN04488115_109197</name>
</gene>
<proteinExistence type="predicted"/>
<dbReference type="InterPro" id="IPR050659">
    <property type="entry name" value="Peptidase_M24B"/>
</dbReference>
<reference evidence="3 4" key="1">
    <citation type="submission" date="2016-10" db="EMBL/GenBank/DDBJ databases">
        <authorList>
            <person name="de Groot N.N."/>
        </authorList>
    </citation>
    <scope>NUCLEOTIDE SEQUENCE [LARGE SCALE GENOMIC DNA]</scope>
    <source>
        <strain evidence="3 4">DSM 26656</strain>
    </source>
</reference>
<evidence type="ECO:0000313" key="3">
    <source>
        <dbReference type="EMBL" id="SEG69982.1"/>
    </source>
</evidence>
<keyword evidence="4" id="KW-1185">Reference proteome</keyword>
<accession>A0A1H6CAQ7</accession>
<dbReference type="InterPro" id="IPR000994">
    <property type="entry name" value="Pept_M24"/>
</dbReference>
<dbReference type="InterPro" id="IPR036005">
    <property type="entry name" value="Creatinase/aminopeptidase-like"/>
</dbReference>
<dbReference type="Gene3D" id="3.40.350.10">
    <property type="entry name" value="Creatinase/prolidase N-terminal domain"/>
    <property type="match status" value="1"/>
</dbReference>
<dbReference type="EMBL" id="FNUY01000009">
    <property type="protein sequence ID" value="SEG69982.1"/>
    <property type="molecule type" value="Genomic_DNA"/>
</dbReference>
<evidence type="ECO:0000259" key="2">
    <source>
        <dbReference type="Pfam" id="PF01321"/>
    </source>
</evidence>
<name>A0A1H6CAQ7_9HYPH</name>
<dbReference type="Proteomes" id="UP000236743">
    <property type="component" value="Unassembled WGS sequence"/>
</dbReference>
<evidence type="ECO:0000313" key="4">
    <source>
        <dbReference type="Proteomes" id="UP000236743"/>
    </source>
</evidence>
<dbReference type="SUPFAM" id="SSF55920">
    <property type="entry name" value="Creatinase/aminopeptidase"/>
    <property type="match status" value="1"/>
</dbReference>
<dbReference type="PANTHER" id="PTHR46112:SF2">
    <property type="entry name" value="XAA-PRO AMINOPEPTIDASE P-RELATED"/>
    <property type="match status" value="1"/>
</dbReference>
<feature type="domain" description="Creatinase N-terminal" evidence="2">
    <location>
        <begin position="16"/>
        <end position="151"/>
    </location>
</feature>
<dbReference type="InterPro" id="IPR029149">
    <property type="entry name" value="Creatin/AminoP/Spt16_N"/>
</dbReference>
<sequence>MAQFASPFPLEDFHDRLRRVQEVLRARNVDWAILDEPETMGWLSGYVTSENLWRAVIVPVSGQPFLLLRSLDAAPARQRTWVDRIVTFLDWEDPIEVLVKHFPAGENRKVRIGIEFQSNSMTQARVLALKHNLSDAGFVDLERSTWDLRRIKSAHEIAHMRRGSQILDEVVSEVVAAIRPGIKQREIAAIAAAAYYRLGFDDGFIGHISASTGWDSLHGSMTDEPLGDGQVVHIELLPRFKNYTVRIMRSVVVGAATDEQKDVFAQLCELQDQQLAAMKPGALASDVDAIMRVGALQKNLRPSYDNITGYTLGYNSSMSQRLSDLHRNFSPTSSWPVERDMVFHMYTSAGGLAVSETVLVTDGGGERLTQTPRVIFEAK</sequence>
<dbReference type="AlphaFoldDB" id="A0A1H6CAQ7"/>
<dbReference type="PANTHER" id="PTHR46112">
    <property type="entry name" value="AMINOPEPTIDASE"/>
    <property type="match status" value="1"/>
</dbReference>
<dbReference type="Pfam" id="PF01321">
    <property type="entry name" value="Creatinase_N"/>
    <property type="match status" value="1"/>
</dbReference>
<evidence type="ECO:0000259" key="1">
    <source>
        <dbReference type="Pfam" id="PF00557"/>
    </source>
</evidence>
<dbReference type="Pfam" id="PF00557">
    <property type="entry name" value="Peptidase_M24"/>
    <property type="match status" value="1"/>
</dbReference>
<dbReference type="Gene3D" id="3.90.230.10">
    <property type="entry name" value="Creatinase/methionine aminopeptidase superfamily"/>
    <property type="match status" value="1"/>
</dbReference>
<dbReference type="InterPro" id="IPR000587">
    <property type="entry name" value="Creatinase_N"/>
</dbReference>
<protein>
    <submittedName>
        <fullName evidence="3">Xaa-Pro dipeptidase</fullName>
    </submittedName>
</protein>